<proteinExistence type="predicted"/>
<dbReference type="Proteomes" id="UP000069654">
    <property type="component" value="Unassembled WGS sequence"/>
</dbReference>
<protein>
    <submittedName>
        <fullName evidence="2">Uncharacterized protein</fullName>
    </submittedName>
</protein>
<evidence type="ECO:0000256" key="1">
    <source>
        <dbReference type="SAM" id="MobiDB-lite"/>
    </source>
</evidence>
<comment type="caution">
    <text evidence="2">The sequence shown here is derived from an EMBL/GenBank/DDBJ whole genome shotgun (WGS) entry which is preliminary data.</text>
</comment>
<dbReference type="STRING" id="1797.RMCT_3266"/>
<dbReference type="EMBL" id="BCTB01000042">
    <property type="protein sequence ID" value="GAT16297.1"/>
    <property type="molecule type" value="Genomic_DNA"/>
</dbReference>
<evidence type="ECO:0000313" key="2">
    <source>
        <dbReference type="EMBL" id="GAT16297.1"/>
    </source>
</evidence>
<reference evidence="2 3" key="1">
    <citation type="journal article" date="2016" name="Genome Announc.">
        <title>Draft Genome Sequences of Five Rapidly Growing Mycobacterium Species, M. thermoresistibile, M. fortuitum subsp. acetamidolyticum, M. canariasense, M. brisbanense, and M. novocastrense.</title>
        <authorList>
            <person name="Katahira K."/>
            <person name="Ogura Y."/>
            <person name="Gotoh Y."/>
            <person name="Hayashi T."/>
        </authorList>
    </citation>
    <scope>NUCLEOTIDE SEQUENCE [LARGE SCALE GENOMIC DNA]</scope>
    <source>
        <strain evidence="2 3">JCM6362</strain>
    </source>
</reference>
<gene>
    <name evidence="2" type="ORF">RMCT_3266</name>
</gene>
<accession>A0A100XGL2</accession>
<feature type="region of interest" description="Disordered" evidence="1">
    <location>
        <begin position="1"/>
        <end position="22"/>
    </location>
</feature>
<evidence type="ECO:0000313" key="3">
    <source>
        <dbReference type="Proteomes" id="UP000069654"/>
    </source>
</evidence>
<organism evidence="2 3">
    <name type="scientific">Mycolicibacterium thermoresistibile</name>
    <name type="common">Mycobacterium thermoresistibile</name>
    <dbReference type="NCBI Taxonomy" id="1797"/>
    <lineage>
        <taxon>Bacteria</taxon>
        <taxon>Bacillati</taxon>
        <taxon>Actinomycetota</taxon>
        <taxon>Actinomycetes</taxon>
        <taxon>Mycobacteriales</taxon>
        <taxon>Mycobacteriaceae</taxon>
        <taxon>Mycolicibacterium</taxon>
    </lineage>
</organism>
<sequence length="130" mass="13948">MAQHVTIEGSRITPSDALGRGERRTVELTDRVRRLIAIGAVVVVDDNPATEPVEQADSTPDGGGLLPPGPNLADSADLTPLEPLMIEPPALNASRRAWAEFLTSRGIEFDDDAIRDDLIEIWENHSGGDG</sequence>
<name>A0A100XGL2_MYCTH</name>
<reference evidence="3" key="2">
    <citation type="submission" date="2016-02" db="EMBL/GenBank/DDBJ databases">
        <title>Draft genome sequence of five rapidly growing Mycobacterium species.</title>
        <authorList>
            <person name="Katahira K."/>
            <person name="Gotou Y."/>
            <person name="Iida K."/>
            <person name="Ogura Y."/>
            <person name="Hayashi T."/>
        </authorList>
    </citation>
    <scope>NUCLEOTIDE SEQUENCE [LARGE SCALE GENOMIC DNA]</scope>
    <source>
        <strain evidence="3">JCM6362</strain>
    </source>
</reference>
<dbReference type="AlphaFoldDB" id="A0A100XGL2"/>
<feature type="region of interest" description="Disordered" evidence="1">
    <location>
        <begin position="46"/>
        <end position="77"/>
    </location>
</feature>